<dbReference type="InterPro" id="IPR011042">
    <property type="entry name" value="6-blade_b-propeller_TolB-like"/>
</dbReference>
<comment type="similarity">
    <text evidence="1">Belongs to the SMP-30/CGR1 family.</text>
</comment>
<dbReference type="PRINTS" id="PR01790">
    <property type="entry name" value="SMP30FAMILY"/>
</dbReference>
<dbReference type="Pfam" id="PF08450">
    <property type="entry name" value="SGL"/>
    <property type="match status" value="1"/>
</dbReference>
<organism evidence="3 4">
    <name type="scientific">Kineosporia corallincola</name>
    <dbReference type="NCBI Taxonomy" id="2835133"/>
    <lineage>
        <taxon>Bacteria</taxon>
        <taxon>Bacillati</taxon>
        <taxon>Actinomycetota</taxon>
        <taxon>Actinomycetes</taxon>
        <taxon>Kineosporiales</taxon>
        <taxon>Kineosporiaceae</taxon>
        <taxon>Kineosporia</taxon>
    </lineage>
</organism>
<comment type="caution">
    <text evidence="3">The sequence shown here is derived from an EMBL/GenBank/DDBJ whole genome shotgun (WGS) entry which is preliminary data.</text>
</comment>
<dbReference type="PANTHER" id="PTHR10907">
    <property type="entry name" value="REGUCALCIN"/>
    <property type="match status" value="1"/>
</dbReference>
<gene>
    <name evidence="3" type="ORF">KIH74_06160</name>
</gene>
<dbReference type="Gene3D" id="2.120.10.30">
    <property type="entry name" value="TolB, C-terminal domain"/>
    <property type="match status" value="1"/>
</dbReference>
<dbReference type="EMBL" id="JAHBAY010000002">
    <property type="protein sequence ID" value="MBT0768500.1"/>
    <property type="molecule type" value="Genomic_DNA"/>
</dbReference>
<feature type="domain" description="SMP-30/Gluconolactonase/LRE-like region" evidence="2">
    <location>
        <begin position="1"/>
        <end position="230"/>
    </location>
</feature>
<dbReference type="Proteomes" id="UP001197247">
    <property type="component" value="Unassembled WGS sequence"/>
</dbReference>
<evidence type="ECO:0000256" key="1">
    <source>
        <dbReference type="ARBA" id="ARBA00008853"/>
    </source>
</evidence>
<accession>A0ABS5TBP4</accession>
<reference evidence="3 4" key="1">
    <citation type="submission" date="2021-05" db="EMBL/GenBank/DDBJ databases">
        <title>Kineosporia and Streptomyces sp. nov. two new marine actinobacteria isolated from Coral.</title>
        <authorList>
            <person name="Buangrab K."/>
            <person name="Sutthacheep M."/>
            <person name="Yeemin T."/>
            <person name="Harunari E."/>
            <person name="Igarashi Y."/>
            <person name="Kanchanasin P."/>
            <person name="Tanasupawat S."/>
            <person name="Phongsopitanun W."/>
        </authorList>
    </citation>
    <scope>NUCLEOTIDE SEQUENCE [LARGE SCALE GENOMIC DNA]</scope>
    <source>
        <strain evidence="3 4">J2-2</strain>
    </source>
</reference>
<evidence type="ECO:0000259" key="2">
    <source>
        <dbReference type="Pfam" id="PF08450"/>
    </source>
</evidence>
<dbReference type="InterPro" id="IPR005511">
    <property type="entry name" value="SMP-30"/>
</dbReference>
<sequence>MWDEARGVVRWVDIEGGQVWEGLHEPRVVLRREPTLGAAVHSESGDLLLALRRDLEHVDASGDVAGTVPLVPPGVSSRLNDGKCDPAGRFVVGSMALDERRGQEKLWRLEHDGSVTVLDDDLSLSNGLGWSPDGATMYHVDTLPGMIWHRAYDPDTGAVGERHLLVAMGYADGLSVDADGNLWVAVWGGGQIRVVSPQGVLLECLDTGAPLTTSCAFTGPGLDQLVVTTADQTVAGVPRTDRSGVLLTRRTDQRGLPATPWRPVALER</sequence>
<dbReference type="InterPro" id="IPR013658">
    <property type="entry name" value="SGL"/>
</dbReference>
<name>A0ABS5TBP4_9ACTN</name>
<protein>
    <submittedName>
        <fullName evidence="3">SMP-30/gluconolactonase/LRE family protein</fullName>
    </submittedName>
</protein>
<proteinExistence type="inferred from homology"/>
<dbReference type="PANTHER" id="PTHR10907:SF47">
    <property type="entry name" value="REGUCALCIN"/>
    <property type="match status" value="1"/>
</dbReference>
<evidence type="ECO:0000313" key="3">
    <source>
        <dbReference type="EMBL" id="MBT0768500.1"/>
    </source>
</evidence>
<keyword evidence="4" id="KW-1185">Reference proteome</keyword>
<evidence type="ECO:0000313" key="4">
    <source>
        <dbReference type="Proteomes" id="UP001197247"/>
    </source>
</evidence>
<dbReference type="SUPFAM" id="SSF63829">
    <property type="entry name" value="Calcium-dependent phosphotriesterase"/>
    <property type="match status" value="1"/>
</dbReference>